<comment type="caution">
    <text evidence="2">The sequence shown here is derived from an EMBL/GenBank/DDBJ whole genome shotgun (WGS) entry which is preliminary data.</text>
</comment>
<evidence type="ECO:0000313" key="3">
    <source>
        <dbReference type="Proteomes" id="UP000030151"/>
    </source>
</evidence>
<dbReference type="InterPro" id="IPR010730">
    <property type="entry name" value="HET"/>
</dbReference>
<organism evidence="2 3">
    <name type="scientific">Metarhizium robertsii</name>
    <dbReference type="NCBI Taxonomy" id="568076"/>
    <lineage>
        <taxon>Eukaryota</taxon>
        <taxon>Fungi</taxon>
        <taxon>Dikarya</taxon>
        <taxon>Ascomycota</taxon>
        <taxon>Pezizomycotina</taxon>
        <taxon>Sordariomycetes</taxon>
        <taxon>Hypocreomycetidae</taxon>
        <taxon>Hypocreales</taxon>
        <taxon>Clavicipitaceae</taxon>
        <taxon>Metarhizium</taxon>
    </lineage>
</organism>
<dbReference type="HOGENOM" id="CLU_002639_5_3_1"/>
<feature type="domain" description="Heterokaryon incompatibility" evidence="1">
    <location>
        <begin position="163"/>
        <end position="310"/>
    </location>
</feature>
<dbReference type="eggNOG" id="ENOG502S8TM">
    <property type="taxonomic scope" value="Eukaryota"/>
</dbReference>
<dbReference type="PANTHER" id="PTHR33112">
    <property type="entry name" value="DOMAIN PROTEIN, PUTATIVE-RELATED"/>
    <property type="match status" value="1"/>
</dbReference>
<proteinExistence type="predicted"/>
<dbReference type="AlphaFoldDB" id="A0A0A1UPN8"/>
<gene>
    <name evidence="2" type="ORF">X797_009912</name>
</gene>
<accession>A0A0A1UPN8</accession>
<dbReference type="EMBL" id="JELW01000042">
    <property type="protein sequence ID" value="EXU96994.1"/>
    <property type="molecule type" value="Genomic_DNA"/>
</dbReference>
<reference evidence="2 3" key="1">
    <citation type="submission" date="2014-02" db="EMBL/GenBank/DDBJ databases">
        <title>The genome sequence of the entomopathogenic fungus Metarhizium robertsii ARSEF 2575.</title>
        <authorList>
            <person name="Giuliano Garisto Donzelli B."/>
            <person name="Roe B.A."/>
            <person name="Macmil S.L."/>
            <person name="Krasnoff S.B."/>
            <person name="Gibson D.M."/>
        </authorList>
    </citation>
    <scope>NUCLEOTIDE SEQUENCE [LARGE SCALE GENOMIC DNA]</scope>
    <source>
        <strain evidence="2 3">ARSEF 2575</strain>
    </source>
</reference>
<dbReference type="PANTHER" id="PTHR33112:SF10">
    <property type="entry name" value="TOL"/>
    <property type="match status" value="1"/>
</dbReference>
<dbReference type="Proteomes" id="UP000030151">
    <property type="component" value="Unassembled WGS sequence"/>
</dbReference>
<name>A0A0A1UPN8_9HYPO</name>
<protein>
    <submittedName>
        <fullName evidence="2">Heterokaryon incompatibility protein</fullName>
    </submittedName>
</protein>
<dbReference type="OrthoDB" id="4946202at2759"/>
<evidence type="ECO:0000313" key="2">
    <source>
        <dbReference type="EMBL" id="EXU96994.1"/>
    </source>
</evidence>
<evidence type="ECO:0000259" key="1">
    <source>
        <dbReference type="Pfam" id="PF06985"/>
    </source>
</evidence>
<sequence length="578" mass="66037">MCLQIAYSSEAHLLLVIFKSLRLGWCWLCAVEWPVYSPSRMASIVLAGPEENDNETMNSHRLCSTCEKLLIRPHDDWNTDKDVSFLIRGKGCELASTSSKACVNLVTDWITTCTNHHPQCNREAKEPAWLPTRLIDIGHVEGTCHPRLVNTSEMQKDTEQTKYVALTHRWASQPTVTLTSRNVDHLQRKITLEELPRTFKDAVQFTRSLGMRYLWIDSLCIQQDCEDDWRKESAVMGKVYGQSFCNIAATAAANGEEGLFVDRDILSHAPFKIDLRWRGHQRTYYCLYSDLWHLGVTSTPLNHRGWVLQERLLSPRTLSFTNTQLFWECRQLQASESFPKGLGPNADFAHEDIDEDSELCSKAWATEVTKPGAQYAPWRKVIEQFMVCNITKATDKLIAVSGIAQEMQSLLGDTYVAGLWERKLTLDLLWYVERWPYSFRGTSYRAPSWSWASVEGRSGYILSSGLLLMLPPMHQVAEHERHLMPGCGTAYCLDDEQDMVLETVYFFPVRSMESANGVELVGLILTCMFGEFRRVGLISIRRDEIDDFGWNDVFIWSDKHCTGWSSELGCGELVIKIV</sequence>
<dbReference type="Pfam" id="PF06985">
    <property type="entry name" value="HET"/>
    <property type="match status" value="1"/>
</dbReference>